<feature type="transmembrane region" description="Helical" evidence="6">
    <location>
        <begin position="91"/>
        <end position="114"/>
    </location>
</feature>
<feature type="transmembrane region" description="Helical" evidence="6">
    <location>
        <begin position="52"/>
        <end position="85"/>
    </location>
</feature>
<evidence type="ECO:0000256" key="5">
    <source>
        <dbReference type="ARBA" id="ARBA00023136"/>
    </source>
</evidence>
<dbReference type="GO" id="GO:0022857">
    <property type="term" value="F:transmembrane transporter activity"/>
    <property type="evidence" value="ECO:0007669"/>
    <property type="project" value="InterPro"/>
</dbReference>
<organism evidence="7 8">
    <name type="scientific">Fontibacillus phaseoli</name>
    <dbReference type="NCBI Taxonomy" id="1416533"/>
    <lineage>
        <taxon>Bacteria</taxon>
        <taxon>Bacillati</taxon>
        <taxon>Bacillota</taxon>
        <taxon>Bacilli</taxon>
        <taxon>Bacillales</taxon>
        <taxon>Paenibacillaceae</taxon>
        <taxon>Fontibacillus</taxon>
    </lineage>
</organism>
<keyword evidence="2" id="KW-1003">Cell membrane</keyword>
<dbReference type="PANTHER" id="PTHR32196:SF72">
    <property type="entry name" value="RIBOSE IMPORT PERMEASE PROTEIN RBSC"/>
    <property type="match status" value="1"/>
</dbReference>
<evidence type="ECO:0000313" key="8">
    <source>
        <dbReference type="Proteomes" id="UP000253090"/>
    </source>
</evidence>
<keyword evidence="3 6" id="KW-0812">Transmembrane</keyword>
<comment type="subcellular location">
    <subcellularLocation>
        <location evidence="1">Cell membrane</location>
        <topology evidence="1">Multi-pass membrane protein</topology>
    </subcellularLocation>
</comment>
<reference evidence="7 8" key="1">
    <citation type="submission" date="2018-07" db="EMBL/GenBank/DDBJ databases">
        <title>Genomic Encyclopedia of Type Strains, Phase III (KMG-III): the genomes of soil and plant-associated and newly described type strains.</title>
        <authorList>
            <person name="Whitman W."/>
        </authorList>
    </citation>
    <scope>NUCLEOTIDE SEQUENCE [LARGE SCALE GENOMIC DNA]</scope>
    <source>
        <strain evidence="7 8">CECT 8333</strain>
    </source>
</reference>
<feature type="transmembrane region" description="Helical" evidence="6">
    <location>
        <begin position="121"/>
        <end position="142"/>
    </location>
</feature>
<comment type="caution">
    <text evidence="7">The sequence shown here is derived from an EMBL/GenBank/DDBJ whole genome shotgun (WGS) entry which is preliminary data.</text>
</comment>
<dbReference type="Pfam" id="PF02653">
    <property type="entry name" value="BPD_transp_2"/>
    <property type="match status" value="1"/>
</dbReference>
<feature type="transmembrane region" description="Helical" evidence="6">
    <location>
        <begin position="294"/>
        <end position="311"/>
    </location>
</feature>
<evidence type="ECO:0000256" key="4">
    <source>
        <dbReference type="ARBA" id="ARBA00022989"/>
    </source>
</evidence>
<protein>
    <submittedName>
        <fullName evidence="7">Ribose transport system permease protein</fullName>
    </submittedName>
</protein>
<keyword evidence="8" id="KW-1185">Reference proteome</keyword>
<feature type="transmembrane region" description="Helical" evidence="6">
    <location>
        <begin position="265"/>
        <end position="288"/>
    </location>
</feature>
<dbReference type="PANTHER" id="PTHR32196">
    <property type="entry name" value="ABC TRANSPORTER PERMEASE PROTEIN YPHD-RELATED-RELATED"/>
    <property type="match status" value="1"/>
</dbReference>
<dbReference type="AlphaFoldDB" id="A0A369BPK3"/>
<evidence type="ECO:0000313" key="7">
    <source>
        <dbReference type="EMBL" id="RCX23552.1"/>
    </source>
</evidence>
<dbReference type="Proteomes" id="UP000253090">
    <property type="component" value="Unassembled WGS sequence"/>
</dbReference>
<dbReference type="RefSeq" id="WP_245954498.1">
    <property type="nucleotide sequence ID" value="NZ_QPJW01000001.1"/>
</dbReference>
<dbReference type="InterPro" id="IPR001851">
    <property type="entry name" value="ABC_transp_permease"/>
</dbReference>
<dbReference type="GO" id="GO:0005886">
    <property type="term" value="C:plasma membrane"/>
    <property type="evidence" value="ECO:0007669"/>
    <property type="project" value="UniProtKB-SubCell"/>
</dbReference>
<evidence type="ECO:0000256" key="2">
    <source>
        <dbReference type="ARBA" id="ARBA00022475"/>
    </source>
</evidence>
<evidence type="ECO:0000256" key="1">
    <source>
        <dbReference type="ARBA" id="ARBA00004651"/>
    </source>
</evidence>
<evidence type="ECO:0000256" key="6">
    <source>
        <dbReference type="SAM" id="Phobius"/>
    </source>
</evidence>
<name>A0A369BPK3_9BACL</name>
<keyword evidence="4 6" id="KW-1133">Transmembrane helix</keyword>
<gene>
    <name evidence="7" type="ORF">DFP94_1011151</name>
</gene>
<feature type="transmembrane region" description="Helical" evidence="6">
    <location>
        <begin position="162"/>
        <end position="180"/>
    </location>
</feature>
<dbReference type="CDD" id="cd06579">
    <property type="entry name" value="TM_PBP1_transp_AraH_like"/>
    <property type="match status" value="1"/>
</dbReference>
<feature type="transmembrane region" description="Helical" evidence="6">
    <location>
        <begin position="211"/>
        <end position="229"/>
    </location>
</feature>
<evidence type="ECO:0000256" key="3">
    <source>
        <dbReference type="ARBA" id="ARBA00022692"/>
    </source>
</evidence>
<accession>A0A369BPK3</accession>
<dbReference type="EMBL" id="QPJW01000001">
    <property type="protein sequence ID" value="RCX23552.1"/>
    <property type="molecule type" value="Genomic_DNA"/>
</dbReference>
<keyword evidence="5 6" id="KW-0472">Membrane</keyword>
<feature type="transmembrane region" description="Helical" evidence="6">
    <location>
        <begin position="14"/>
        <end position="31"/>
    </location>
</feature>
<proteinExistence type="predicted"/>
<sequence>MTNNAQFWMFARKYGMLIVLILFITVLAFISPQFFTTSNFLNIGRQVSLNAILAAGMTIIIISGGIDLSIGGLVALTSCLCAAMLADGHSIFIAIGLAVLVGAAGGFANGFVIAKTNIAPFIITLAALSVFKGVTLLFTNARPIPIDNDTFGQLGQGYLGKIPYPILIMLAIFFIVYLVLKKTKLGRYVYAIGGNEKSAILAGINVPRIKMIVYSLSGIAAALTGVLYASRLLSGVPNLGTGFELTAITAVVLGGTSFTGGQGGVWGTLIGVIILGVMGNALNLLGISAFYQDIVTGFVVLLAVLFDRFIYTRLATN</sequence>